<evidence type="ECO:0000313" key="3">
    <source>
        <dbReference type="Proteomes" id="UP001165122"/>
    </source>
</evidence>
<evidence type="ECO:0000313" key="2">
    <source>
        <dbReference type="EMBL" id="GMH80721.1"/>
    </source>
</evidence>
<dbReference type="InterPro" id="IPR018490">
    <property type="entry name" value="cNMP-bd_dom_sf"/>
</dbReference>
<dbReference type="PROSITE" id="PS00888">
    <property type="entry name" value="CNMP_BINDING_1"/>
    <property type="match status" value="1"/>
</dbReference>
<reference evidence="3" key="1">
    <citation type="journal article" date="2023" name="Commun. Biol.">
        <title>Genome analysis of Parmales, the sister group of diatoms, reveals the evolutionary specialization of diatoms from phago-mixotrophs to photoautotrophs.</title>
        <authorList>
            <person name="Ban H."/>
            <person name="Sato S."/>
            <person name="Yoshikawa S."/>
            <person name="Yamada K."/>
            <person name="Nakamura Y."/>
            <person name="Ichinomiya M."/>
            <person name="Sato N."/>
            <person name="Blanc-Mathieu R."/>
            <person name="Endo H."/>
            <person name="Kuwata A."/>
            <person name="Ogata H."/>
        </authorList>
    </citation>
    <scope>NUCLEOTIDE SEQUENCE [LARGE SCALE GENOMIC DNA]</scope>
    <source>
        <strain evidence="3">NIES 3700</strain>
    </source>
</reference>
<dbReference type="InterPro" id="IPR000595">
    <property type="entry name" value="cNMP-bd_dom"/>
</dbReference>
<feature type="non-terminal residue" evidence="2">
    <location>
        <position position="347"/>
    </location>
</feature>
<dbReference type="OrthoDB" id="197120at2759"/>
<dbReference type="AlphaFoldDB" id="A0A9W7AXE9"/>
<keyword evidence="3" id="KW-1185">Reference proteome</keyword>
<organism evidence="2 3">
    <name type="scientific">Triparma laevis f. longispina</name>
    <dbReference type="NCBI Taxonomy" id="1714387"/>
    <lineage>
        <taxon>Eukaryota</taxon>
        <taxon>Sar</taxon>
        <taxon>Stramenopiles</taxon>
        <taxon>Ochrophyta</taxon>
        <taxon>Bolidophyceae</taxon>
        <taxon>Parmales</taxon>
        <taxon>Triparmaceae</taxon>
        <taxon>Triparma</taxon>
    </lineage>
</organism>
<dbReference type="PANTHER" id="PTHR23011">
    <property type="entry name" value="CYCLIC NUCLEOTIDE-BINDING DOMAIN CONTAINING PROTEIN"/>
    <property type="match status" value="1"/>
</dbReference>
<feature type="domain" description="Cyclic nucleotide-binding" evidence="1">
    <location>
        <begin position="55"/>
        <end position="102"/>
    </location>
</feature>
<comment type="caution">
    <text evidence="2">The sequence shown here is derived from an EMBL/GenBank/DDBJ whole genome shotgun (WGS) entry which is preliminary data.</text>
</comment>
<proteinExistence type="predicted"/>
<evidence type="ECO:0000259" key="1">
    <source>
        <dbReference type="PROSITE" id="PS50042"/>
    </source>
</evidence>
<dbReference type="InterPro" id="IPR014710">
    <property type="entry name" value="RmlC-like_jellyroll"/>
</dbReference>
<dbReference type="PROSITE" id="PS50042">
    <property type="entry name" value="CNMP_BINDING_3"/>
    <property type="match status" value="1"/>
</dbReference>
<dbReference type="Gene3D" id="2.60.120.10">
    <property type="entry name" value="Jelly Rolls"/>
    <property type="match status" value="1"/>
</dbReference>
<sequence>SQAPRKKSAPLRETYYCEKNCEFMLIMRSDFDALLRKKCNEIQKEKFRIMKRSKIFKGWNTDGIIRLARMARMKVIDRKVKIVKQGEECHNLYFIHKGICKVKKYPDRVALLHRDQHRLKKELETMRLKYSYHHTLHKLKKVQGEEDGGGRKKKRKDRFVGVVAKAQKPLDGKGVFMGADHVAQGEEAQVRIEKKLADNARLIGRYTREDANMSKEPKDIETLVAPSFFGSESVLDPDHSVSMGTVVADTAVHCLVVHKVMIQAFDIHAEFLKSVRERSTVYPDDLKLARDIEENRDWDDYKKQQLESIKKSKWPVGKKSGTMIKDLPGGKSVIVKSMHRPGADIRC</sequence>
<name>A0A9W7AXE9_9STRA</name>
<dbReference type="SUPFAM" id="SSF51206">
    <property type="entry name" value="cAMP-binding domain-like"/>
    <property type="match status" value="1"/>
</dbReference>
<dbReference type="InterPro" id="IPR018488">
    <property type="entry name" value="cNMP-bd_CS"/>
</dbReference>
<gene>
    <name evidence="2" type="ORF">TrLO_g12417</name>
</gene>
<dbReference type="PANTHER" id="PTHR23011:SF28">
    <property type="entry name" value="CYCLIC NUCLEOTIDE-BINDING DOMAIN CONTAINING PROTEIN"/>
    <property type="match status" value="1"/>
</dbReference>
<dbReference type="EMBL" id="BRXW01001018">
    <property type="protein sequence ID" value="GMH80721.1"/>
    <property type="molecule type" value="Genomic_DNA"/>
</dbReference>
<accession>A0A9W7AXE9</accession>
<protein>
    <recommendedName>
        <fullName evidence="1">Cyclic nucleotide-binding domain-containing protein</fullName>
    </recommendedName>
</protein>
<dbReference type="Proteomes" id="UP001165122">
    <property type="component" value="Unassembled WGS sequence"/>
</dbReference>